<feature type="domain" description="AB hydrolase-1" evidence="2">
    <location>
        <begin position="19"/>
        <end position="114"/>
    </location>
</feature>
<feature type="compositionally biased region" description="Low complexity" evidence="1">
    <location>
        <begin position="104"/>
        <end position="123"/>
    </location>
</feature>
<keyword evidence="4" id="KW-1185">Reference proteome</keyword>
<name>A0ABQ6JG06_9ACTN</name>
<evidence type="ECO:0000313" key="4">
    <source>
        <dbReference type="Proteomes" id="UP001157017"/>
    </source>
</evidence>
<comment type="caution">
    <text evidence="3">The sequence shown here is derived from an EMBL/GenBank/DDBJ whole genome shotgun (WGS) entry which is preliminary data.</text>
</comment>
<sequence length="147" mass="15134">MRAGGVDFHVVQHGSGRPVLVLHGAGVDHREAEACFEPALDGAGLRRLYPDLPGHGRTAAPPSLRGADDVVDALLELAQLAGDGEPVLLVGHSAGGYLALAVAQRRPRSSPASPSSARCWPAPTTSRRTGWSWATAGSVTRATAATS</sequence>
<dbReference type="SUPFAM" id="SSF53474">
    <property type="entry name" value="alpha/beta-Hydrolases"/>
    <property type="match status" value="1"/>
</dbReference>
<protein>
    <recommendedName>
        <fullName evidence="2">AB hydrolase-1 domain-containing protein</fullName>
    </recommendedName>
</protein>
<feature type="compositionally biased region" description="Polar residues" evidence="1">
    <location>
        <begin position="135"/>
        <end position="147"/>
    </location>
</feature>
<dbReference type="PANTHER" id="PTHR43798:SF6">
    <property type="entry name" value="HYDROLASE, PUTATIVE (AFU_ORTHOLOGUE AFUA_4G13070)-RELATED"/>
    <property type="match status" value="1"/>
</dbReference>
<dbReference type="InterPro" id="IPR000073">
    <property type="entry name" value="AB_hydrolase_1"/>
</dbReference>
<evidence type="ECO:0000256" key="1">
    <source>
        <dbReference type="SAM" id="MobiDB-lite"/>
    </source>
</evidence>
<evidence type="ECO:0000259" key="2">
    <source>
        <dbReference type="Pfam" id="PF12697"/>
    </source>
</evidence>
<accession>A0ABQ6JG06</accession>
<gene>
    <name evidence="3" type="ORF">GCM10025868_13240</name>
</gene>
<dbReference type="Pfam" id="PF12697">
    <property type="entry name" value="Abhydrolase_6"/>
    <property type="match status" value="1"/>
</dbReference>
<dbReference type="EMBL" id="BSUZ01000001">
    <property type="protein sequence ID" value="GMA86074.1"/>
    <property type="molecule type" value="Genomic_DNA"/>
</dbReference>
<dbReference type="Gene3D" id="3.40.50.1820">
    <property type="entry name" value="alpha/beta hydrolase"/>
    <property type="match status" value="1"/>
</dbReference>
<evidence type="ECO:0000313" key="3">
    <source>
        <dbReference type="EMBL" id="GMA86074.1"/>
    </source>
</evidence>
<dbReference type="InterPro" id="IPR029058">
    <property type="entry name" value="AB_hydrolase_fold"/>
</dbReference>
<dbReference type="PANTHER" id="PTHR43798">
    <property type="entry name" value="MONOACYLGLYCEROL LIPASE"/>
    <property type="match status" value="1"/>
</dbReference>
<dbReference type="Proteomes" id="UP001157017">
    <property type="component" value="Unassembled WGS sequence"/>
</dbReference>
<organism evidence="3 4">
    <name type="scientific">Angustibacter aerolatus</name>
    <dbReference type="NCBI Taxonomy" id="1162965"/>
    <lineage>
        <taxon>Bacteria</taxon>
        <taxon>Bacillati</taxon>
        <taxon>Actinomycetota</taxon>
        <taxon>Actinomycetes</taxon>
        <taxon>Kineosporiales</taxon>
        <taxon>Kineosporiaceae</taxon>
    </lineage>
</organism>
<feature type="region of interest" description="Disordered" evidence="1">
    <location>
        <begin position="104"/>
        <end position="147"/>
    </location>
</feature>
<reference evidence="4" key="1">
    <citation type="journal article" date="2019" name="Int. J. Syst. Evol. Microbiol.">
        <title>The Global Catalogue of Microorganisms (GCM) 10K type strain sequencing project: providing services to taxonomists for standard genome sequencing and annotation.</title>
        <authorList>
            <consortium name="The Broad Institute Genomics Platform"/>
            <consortium name="The Broad Institute Genome Sequencing Center for Infectious Disease"/>
            <person name="Wu L."/>
            <person name="Ma J."/>
        </authorList>
    </citation>
    <scope>NUCLEOTIDE SEQUENCE [LARGE SCALE GENOMIC DNA]</scope>
    <source>
        <strain evidence="4">NBRC 108730</strain>
    </source>
</reference>
<dbReference type="InterPro" id="IPR050266">
    <property type="entry name" value="AB_hydrolase_sf"/>
</dbReference>
<proteinExistence type="predicted"/>